<protein>
    <submittedName>
        <fullName evidence="5">Ureidoglycolate lyase</fullName>
    </submittedName>
</protein>
<dbReference type="GO" id="GO:0004848">
    <property type="term" value="F:ureidoglycolate hydrolase activity"/>
    <property type="evidence" value="ECO:0007669"/>
    <property type="project" value="InterPro"/>
</dbReference>
<dbReference type="NCBIfam" id="NF009932">
    <property type="entry name" value="PRK13395.1"/>
    <property type="match status" value="1"/>
</dbReference>
<name>A0A9E5MM44_9GAMM</name>
<dbReference type="EMBL" id="JAAONZ010000008">
    <property type="protein sequence ID" value="NHO66248.1"/>
    <property type="molecule type" value="Genomic_DNA"/>
</dbReference>
<organism evidence="5 6">
    <name type="scientific">Pseudomaricurvus hydrocarbonicus</name>
    <dbReference type="NCBI Taxonomy" id="1470433"/>
    <lineage>
        <taxon>Bacteria</taxon>
        <taxon>Pseudomonadati</taxon>
        <taxon>Pseudomonadota</taxon>
        <taxon>Gammaproteobacteria</taxon>
        <taxon>Cellvibrionales</taxon>
        <taxon>Cellvibrionaceae</taxon>
        <taxon>Pseudomaricurvus</taxon>
    </lineage>
</organism>
<dbReference type="GO" id="GO:0000256">
    <property type="term" value="P:allantoin catabolic process"/>
    <property type="evidence" value="ECO:0007669"/>
    <property type="project" value="InterPro"/>
</dbReference>
<keyword evidence="2" id="KW-0659">Purine metabolism</keyword>
<dbReference type="Gene3D" id="2.60.120.480">
    <property type="entry name" value="Ureidoglycolate hydrolase"/>
    <property type="match status" value="1"/>
</dbReference>
<comment type="subunit">
    <text evidence="1">Homodimer.</text>
</comment>
<dbReference type="PIRSF" id="PIRSF017306">
    <property type="entry name" value="Ureidogly_hydro"/>
    <property type="match status" value="1"/>
</dbReference>
<comment type="catalytic activity">
    <reaction evidence="4">
        <text>(S)-ureidoglycolate = urea + glyoxylate</text>
        <dbReference type="Rhea" id="RHEA:11304"/>
        <dbReference type="ChEBI" id="CHEBI:16199"/>
        <dbReference type="ChEBI" id="CHEBI:36655"/>
        <dbReference type="ChEBI" id="CHEBI:57296"/>
        <dbReference type="EC" id="4.3.2.3"/>
    </reaction>
</comment>
<sequence>MHTVTLKLQPLTAAAFAPYGDVLEVSERNQHYPINAGLTERHHQLARVDVSDAGGYPIINIFRSQPVTLPFRVRQMERHPLGSQSLTMLSGNPYVVVVGRAGELKPLQLQAFFALPHQGVNYHKGTWHHYCLCLQRTCDFLVVDRGGPGHNCDEVTIDPELNIYIEAGITP</sequence>
<dbReference type="Proteomes" id="UP000787472">
    <property type="component" value="Unassembled WGS sequence"/>
</dbReference>
<dbReference type="InterPro" id="IPR007247">
    <property type="entry name" value="Ureidogly_lyase"/>
</dbReference>
<dbReference type="SUPFAM" id="SSF51182">
    <property type="entry name" value="RmlC-like cupins"/>
    <property type="match status" value="1"/>
</dbReference>
<dbReference type="GO" id="GO:0050385">
    <property type="term" value="F:ureidoglycolate lyase activity"/>
    <property type="evidence" value="ECO:0007669"/>
    <property type="project" value="UniProtKB-EC"/>
</dbReference>
<keyword evidence="3 5" id="KW-0456">Lyase</keyword>
<dbReference type="CDD" id="cd20298">
    <property type="entry name" value="cupin_UAH"/>
    <property type="match status" value="1"/>
</dbReference>
<evidence type="ECO:0000256" key="3">
    <source>
        <dbReference type="ARBA" id="ARBA00023239"/>
    </source>
</evidence>
<dbReference type="GO" id="GO:0006144">
    <property type="term" value="P:purine nucleobase metabolic process"/>
    <property type="evidence" value="ECO:0007669"/>
    <property type="project" value="UniProtKB-KW"/>
</dbReference>
<dbReference type="InterPro" id="IPR024060">
    <property type="entry name" value="Ureidoglycolate_lyase_dom_sf"/>
</dbReference>
<evidence type="ECO:0000256" key="1">
    <source>
        <dbReference type="ARBA" id="ARBA00011738"/>
    </source>
</evidence>
<dbReference type="Pfam" id="PF04115">
    <property type="entry name" value="Ureidogly_lyase"/>
    <property type="match status" value="1"/>
</dbReference>
<evidence type="ECO:0000256" key="4">
    <source>
        <dbReference type="ARBA" id="ARBA00047684"/>
    </source>
</evidence>
<keyword evidence="6" id="KW-1185">Reference proteome</keyword>
<dbReference type="AlphaFoldDB" id="A0A9E5MM44"/>
<dbReference type="PANTHER" id="PTHR21221">
    <property type="entry name" value="UREIDOGLYCOLATE HYDROLASE"/>
    <property type="match status" value="1"/>
</dbReference>
<evidence type="ECO:0000256" key="2">
    <source>
        <dbReference type="ARBA" id="ARBA00022631"/>
    </source>
</evidence>
<dbReference type="PANTHER" id="PTHR21221:SF1">
    <property type="entry name" value="UREIDOGLYCOLATE LYASE"/>
    <property type="match status" value="1"/>
</dbReference>
<evidence type="ECO:0000313" key="6">
    <source>
        <dbReference type="Proteomes" id="UP000787472"/>
    </source>
</evidence>
<proteinExistence type="predicted"/>
<dbReference type="RefSeq" id="WP_167186731.1">
    <property type="nucleotide sequence ID" value="NZ_JAAONZ010000008.1"/>
</dbReference>
<accession>A0A9E5MM44</accession>
<comment type="caution">
    <text evidence="5">The sequence shown here is derived from an EMBL/GenBank/DDBJ whole genome shotgun (WGS) entry which is preliminary data.</text>
</comment>
<gene>
    <name evidence="5" type="ORF">G8770_11905</name>
</gene>
<reference evidence="5" key="1">
    <citation type="submission" date="2020-03" db="EMBL/GenBank/DDBJ databases">
        <authorList>
            <person name="Guo F."/>
        </authorList>
    </citation>
    <scope>NUCLEOTIDE SEQUENCE</scope>
    <source>
        <strain evidence="5">JCM 30134</strain>
    </source>
</reference>
<evidence type="ECO:0000313" key="5">
    <source>
        <dbReference type="EMBL" id="NHO66248.1"/>
    </source>
</evidence>
<dbReference type="InterPro" id="IPR047233">
    <property type="entry name" value="UAH_cupin"/>
</dbReference>
<dbReference type="InterPro" id="IPR011051">
    <property type="entry name" value="RmlC_Cupin_sf"/>
</dbReference>